<protein>
    <submittedName>
        <fullName evidence="2">Carboxymuconolactone decarboxylase family protein</fullName>
    </submittedName>
</protein>
<dbReference type="PANTHER" id="PTHR35446:SF2">
    <property type="entry name" value="CARBOXYMUCONOLACTONE DECARBOXYLASE-LIKE DOMAIN-CONTAINING PROTEIN"/>
    <property type="match status" value="1"/>
</dbReference>
<dbReference type="InterPro" id="IPR003779">
    <property type="entry name" value="CMD-like"/>
</dbReference>
<dbReference type="Gene3D" id="1.20.1290.10">
    <property type="entry name" value="AhpD-like"/>
    <property type="match status" value="1"/>
</dbReference>
<dbReference type="Proteomes" id="UP000542342">
    <property type="component" value="Unassembled WGS sequence"/>
</dbReference>
<proteinExistence type="predicted"/>
<gene>
    <name evidence="2" type="ORF">H0921_05890</name>
</gene>
<reference evidence="2 3" key="1">
    <citation type="submission" date="2020-07" db="EMBL/GenBank/DDBJ databases">
        <title>Thermogemmata thermophila gen. nov., sp. nov., a novel moderate thermophilic planctomycete from a Kamchatka hot spring.</title>
        <authorList>
            <person name="Elcheninov A.G."/>
            <person name="Podosokorskaya O.A."/>
            <person name="Kovaleva O.L."/>
            <person name="Novikov A."/>
            <person name="Bonch-Osmolovskaya E.A."/>
            <person name="Toshchakov S.V."/>
            <person name="Kublanov I.V."/>
        </authorList>
    </citation>
    <scope>NUCLEOTIDE SEQUENCE [LARGE SCALE GENOMIC DNA]</scope>
    <source>
        <strain evidence="2 3">2918</strain>
    </source>
</reference>
<sequence length="145" mass="15834">MAQVQGRVATVRPVDEAEASGKVAEIFADIKRTKGLERVPNFWRVLATHPDQLEMVWSRLKALMHPEAVGRDSPLDARTREIIALAVSAANGCSYCINSHTAALRKLGVDDRTLGEILAIVSLFCTTNVLADAYQVQPDVLPPVE</sequence>
<dbReference type="InterPro" id="IPR004675">
    <property type="entry name" value="AhpD_core"/>
</dbReference>
<accession>A0A7V8VCU9</accession>
<dbReference type="InterPro" id="IPR029032">
    <property type="entry name" value="AhpD-like"/>
</dbReference>
<dbReference type="AlphaFoldDB" id="A0A7V8VCU9"/>
<feature type="domain" description="Carboxymuconolactone decarboxylase-like" evidence="1">
    <location>
        <begin position="68"/>
        <end position="135"/>
    </location>
</feature>
<evidence type="ECO:0000259" key="1">
    <source>
        <dbReference type="Pfam" id="PF02627"/>
    </source>
</evidence>
<name>A0A7V8VCU9_9BACT</name>
<comment type="caution">
    <text evidence="2">The sequence shown here is derived from an EMBL/GenBank/DDBJ whole genome shotgun (WGS) entry which is preliminary data.</text>
</comment>
<dbReference type="EMBL" id="JACEFB010000002">
    <property type="protein sequence ID" value="MBA2225692.1"/>
    <property type="molecule type" value="Genomic_DNA"/>
</dbReference>
<dbReference type="Pfam" id="PF02627">
    <property type="entry name" value="CMD"/>
    <property type="match status" value="1"/>
</dbReference>
<dbReference type="SUPFAM" id="SSF69118">
    <property type="entry name" value="AhpD-like"/>
    <property type="match status" value="1"/>
</dbReference>
<keyword evidence="3" id="KW-1185">Reference proteome</keyword>
<dbReference type="PANTHER" id="PTHR35446">
    <property type="entry name" value="SI:CH211-175M2.5"/>
    <property type="match status" value="1"/>
</dbReference>
<dbReference type="GO" id="GO:0051920">
    <property type="term" value="F:peroxiredoxin activity"/>
    <property type="evidence" value="ECO:0007669"/>
    <property type="project" value="InterPro"/>
</dbReference>
<organism evidence="2 3">
    <name type="scientific">Thermogemmata fonticola</name>
    <dbReference type="NCBI Taxonomy" id="2755323"/>
    <lineage>
        <taxon>Bacteria</taxon>
        <taxon>Pseudomonadati</taxon>
        <taxon>Planctomycetota</taxon>
        <taxon>Planctomycetia</taxon>
        <taxon>Gemmatales</taxon>
        <taxon>Gemmataceae</taxon>
        <taxon>Thermogemmata</taxon>
    </lineage>
</organism>
<dbReference type="NCBIfam" id="TIGR00778">
    <property type="entry name" value="ahpD_dom"/>
    <property type="match status" value="1"/>
</dbReference>
<evidence type="ECO:0000313" key="2">
    <source>
        <dbReference type="EMBL" id="MBA2225692.1"/>
    </source>
</evidence>
<evidence type="ECO:0000313" key="3">
    <source>
        <dbReference type="Proteomes" id="UP000542342"/>
    </source>
</evidence>